<reference evidence="5" key="1">
    <citation type="submission" date="2017-04" db="EMBL/GenBank/DDBJ databases">
        <authorList>
            <person name="Varghese N."/>
            <person name="Submissions S."/>
        </authorList>
    </citation>
    <scope>NUCLEOTIDE SEQUENCE [LARGE SCALE GENOMIC DNA]</scope>
</reference>
<proteinExistence type="predicted"/>
<feature type="domain" description="DNA-binding transcriptional repressor CapW winged helix-turn-helix" evidence="3">
    <location>
        <begin position="13"/>
        <end position="75"/>
    </location>
</feature>
<dbReference type="InterPro" id="IPR016634">
    <property type="entry name" value="CapW-like"/>
</dbReference>
<dbReference type="InterPro" id="IPR051534">
    <property type="entry name" value="CBASS_pafABC_assoc_protein"/>
</dbReference>
<sequence>MLSKLTGYQKELLAHIEFMGRFYGVVSRADLTSRFEISDASATRTFRIYNELAPDNIIYRPNIKRYEWQEGAQPIIPVSTAKCVSTLTDGFGDSFAHIEGQAIAIKNSLFNVDLNILSAVTRAIRRNQVISISYLSKSNPDGSTRDIVPHSIADSGLRWHVRAFDRKRNQFIDFVINRILSVTKSTSQIISSEEKAKADDDWNTFVELEIQPHPRLQGSTNVIAHEYRMEDNLLCKRVRRALAGYLLDSWNIDVSVDALLNGDHIMLHLRNTSTVHFPNKHLAPGGVPDST</sequence>
<dbReference type="PANTHER" id="PTHR34580">
    <property type="match status" value="1"/>
</dbReference>
<dbReference type="PIRSF" id="PIRSF015558">
    <property type="entry name" value="Txn_reg_DeoR_prd"/>
    <property type="match status" value="1"/>
</dbReference>
<dbReference type="PROSITE" id="PS52050">
    <property type="entry name" value="WYL"/>
    <property type="match status" value="1"/>
</dbReference>
<dbReference type="Pfam" id="PF26109">
    <property type="entry name" value="WHD_BrxR"/>
    <property type="match status" value="1"/>
</dbReference>
<dbReference type="InterPro" id="IPR059019">
    <property type="entry name" value="WHD_CapW"/>
</dbReference>
<accession>A0A1Y6E9T5</accession>
<dbReference type="Pfam" id="PF26107">
    <property type="entry name" value="BrxR_CTD"/>
    <property type="match status" value="1"/>
</dbReference>
<dbReference type="Proteomes" id="UP000194450">
    <property type="component" value="Unassembled WGS sequence"/>
</dbReference>
<feature type="domain" description="DNA-binding transcriptional repressor CapW C-terminal dimerisation" evidence="2">
    <location>
        <begin position="205"/>
        <end position="271"/>
    </location>
</feature>
<dbReference type="Pfam" id="PF13280">
    <property type="entry name" value="WYL"/>
    <property type="match status" value="1"/>
</dbReference>
<name>A0A1Y6E9T5_9GAMM</name>
<feature type="domain" description="WYL" evidence="1">
    <location>
        <begin position="116"/>
        <end position="183"/>
    </location>
</feature>
<evidence type="ECO:0000259" key="3">
    <source>
        <dbReference type="Pfam" id="PF26109"/>
    </source>
</evidence>
<dbReference type="PANTHER" id="PTHR34580:SF3">
    <property type="entry name" value="PROTEIN PAFB"/>
    <property type="match status" value="1"/>
</dbReference>
<evidence type="ECO:0000259" key="2">
    <source>
        <dbReference type="Pfam" id="PF26107"/>
    </source>
</evidence>
<evidence type="ECO:0000259" key="1">
    <source>
        <dbReference type="Pfam" id="PF13280"/>
    </source>
</evidence>
<evidence type="ECO:0000313" key="5">
    <source>
        <dbReference type="Proteomes" id="UP000194450"/>
    </source>
</evidence>
<protein>
    <submittedName>
        <fullName evidence="4">WYL domain-containing protein</fullName>
    </submittedName>
</protein>
<gene>
    <name evidence="4" type="ORF">SAMN06297229_0253</name>
</gene>
<dbReference type="AlphaFoldDB" id="A0A1Y6E9T5"/>
<dbReference type="InterPro" id="IPR026881">
    <property type="entry name" value="WYL_dom"/>
</dbReference>
<dbReference type="InterPro" id="IPR059020">
    <property type="entry name" value="CapW_CTD"/>
</dbReference>
<organism evidence="4 5">
    <name type="scientific">Pseudidiomarina planktonica</name>
    <dbReference type="NCBI Taxonomy" id="1323738"/>
    <lineage>
        <taxon>Bacteria</taxon>
        <taxon>Pseudomonadati</taxon>
        <taxon>Pseudomonadota</taxon>
        <taxon>Gammaproteobacteria</taxon>
        <taxon>Alteromonadales</taxon>
        <taxon>Idiomarinaceae</taxon>
        <taxon>Pseudidiomarina</taxon>
    </lineage>
</organism>
<dbReference type="EMBL" id="FXWH01000001">
    <property type="protein sequence ID" value="SMQ59354.1"/>
    <property type="molecule type" value="Genomic_DNA"/>
</dbReference>
<dbReference type="RefSeq" id="WP_198677995.1">
    <property type="nucleotide sequence ID" value="NZ_PIQB01000001.1"/>
</dbReference>
<keyword evidence="5" id="KW-1185">Reference proteome</keyword>
<evidence type="ECO:0000313" key="4">
    <source>
        <dbReference type="EMBL" id="SMQ59354.1"/>
    </source>
</evidence>